<dbReference type="EMBL" id="KF740664">
    <property type="protein sequence ID" value="AHH01648.1"/>
    <property type="molecule type" value="Genomic_DNA"/>
</dbReference>
<dbReference type="InterPro" id="IPR001810">
    <property type="entry name" value="F-box_dom"/>
</dbReference>
<protein>
    <recommendedName>
        <fullName evidence="1">F-box domain-containing protein</fullName>
    </recommendedName>
</protein>
<evidence type="ECO:0000259" key="1">
    <source>
        <dbReference type="PROSITE" id="PS50181"/>
    </source>
</evidence>
<evidence type="ECO:0000313" key="2">
    <source>
        <dbReference type="EMBL" id="AHH01648.1"/>
    </source>
</evidence>
<evidence type="ECO:0000313" key="3">
    <source>
        <dbReference type="Proteomes" id="UP000202176"/>
    </source>
</evidence>
<name>W5S4J5_9VIRU</name>
<dbReference type="KEGG" id="vg:18266109"/>
<keyword evidence="3" id="KW-1185">Reference proteome</keyword>
<dbReference type="InterPro" id="IPR036047">
    <property type="entry name" value="F-box-like_dom_sf"/>
</dbReference>
<accession>W5S4J5</accession>
<dbReference type="GeneID" id="18266109"/>
<reference evidence="2 3" key="1">
    <citation type="journal article" date="2014" name="Proc. Natl. Acad. Sci. U.S.A.">
        <title>Thirty-thousand-year-old distant relative of giant icosahedral DNA viruses with a pandoravirus morphology.</title>
        <authorList>
            <person name="Legendre M."/>
            <person name="Bartoli J."/>
            <person name="Shmakova L."/>
            <person name="Jeudy S."/>
            <person name="Labadie K."/>
            <person name="Adrait A."/>
            <person name="Lescot M."/>
            <person name="Poirot O."/>
            <person name="Bertaux L."/>
            <person name="Bruley C."/>
            <person name="Coute Y."/>
            <person name="Rivkina E."/>
            <person name="Abergel C."/>
            <person name="Claverie J.M."/>
        </authorList>
    </citation>
    <scope>NUCLEOTIDE SEQUENCE [LARGE SCALE GENOMIC DNA]</scope>
    <source>
        <strain evidence="2">P1084-T</strain>
    </source>
</reference>
<feature type="domain" description="F-box" evidence="1">
    <location>
        <begin position="1"/>
        <end position="27"/>
    </location>
</feature>
<gene>
    <name evidence="2" type="ORF">pv_81</name>
</gene>
<organism evidence="2 3">
    <name type="scientific">Pithovirus sibericum</name>
    <dbReference type="NCBI Taxonomy" id="1450746"/>
    <lineage>
        <taxon>Viruses</taxon>
        <taxon>Pithoviruses</taxon>
        <taxon>Orthopithovirinae</taxon>
        <taxon>Alphapithovirus</taxon>
        <taxon>Alphapithovirus sibericum</taxon>
    </lineage>
</organism>
<dbReference type="SUPFAM" id="SSF81383">
    <property type="entry name" value="F-box domain"/>
    <property type="match status" value="1"/>
</dbReference>
<proteinExistence type="predicted"/>
<dbReference type="Proteomes" id="UP000202176">
    <property type="component" value="Segment"/>
</dbReference>
<dbReference type="PROSITE" id="PS50181">
    <property type="entry name" value="FBOX"/>
    <property type="match status" value="1"/>
</dbReference>
<sequence length="436" mass="52085">MENLPTEIQLHILSFLPYPQLLSFDKVPDSIWREKSIREFGISKEIFNRYQVFQMTAEERYLYLACRLTSLPYYEFCPLLSIQDKWQKNLDLLSAEKFKQIWSNENHQIFRGKIYEEITIDCLHYLQPGSLKNLLEELSENCQEQTFAKEIAKIALEREKFEIYSFLDPNHYVIDDIITENSIEDSNKDIFRKVILSQPDDLGFLYGELDVPLEEIMMICFFCLSSRFEEKIAVALDLFERYFPKEREERKYHLAEFLMFDHPKVIPYVEEFFSVQEEMNQSEFYVSWTIRSLLEERIIQVMNLPISVRIGDLYSLIDEPCNKLVKKLKILNLFSTQPIRSQLIEDENFKEKLFLLALSMVQNGEIDLFWSLYRLFPEFISIDDSRFVIQALENQQFLVSRCLFHMLSEKEKTKVRVRIKSPTLPKLHIPRDLILK</sequence>
<dbReference type="RefSeq" id="YP_009000983.1">
    <property type="nucleotide sequence ID" value="NC_023423.1"/>
</dbReference>